<protein>
    <submittedName>
        <fullName evidence="1">Uncharacterized protein</fullName>
    </submittedName>
</protein>
<reference evidence="1 2" key="1">
    <citation type="journal article" date="2013" name="Genome Announc.">
        <title>Whole Genome Sequencing and Comparative Analysis of Bartonella bacilliformis Strain INS, the Causative Agent of Carrion's Disease.</title>
        <authorList>
            <person name="Tarazona D."/>
            <person name="Padilla C."/>
            <person name="Caceres O."/>
            <person name="Montenegro J.D."/>
            <person name="Bailon H."/>
            <person name="Ventura G."/>
            <person name="Mendoza G."/>
            <person name="Anaya E."/>
            <person name="Guio H."/>
        </authorList>
    </citation>
    <scope>NUCLEOTIDE SEQUENCE [LARGE SCALE GENOMIC DNA]</scope>
    <source>
        <strain evidence="1 2">INS</strain>
    </source>
</reference>
<comment type="caution">
    <text evidence="1">The sequence shown here is derived from an EMBL/GenBank/DDBJ whole genome shotgun (WGS) entry which is preliminary data.</text>
</comment>
<organism evidence="1 2">
    <name type="scientific">Bartonella bacilliformis INS</name>
    <dbReference type="NCBI Taxonomy" id="1206782"/>
    <lineage>
        <taxon>Bacteria</taxon>
        <taxon>Pseudomonadati</taxon>
        <taxon>Pseudomonadota</taxon>
        <taxon>Alphaproteobacteria</taxon>
        <taxon>Hyphomicrobiales</taxon>
        <taxon>Bartonellaceae</taxon>
        <taxon>Bartonella</taxon>
    </lineage>
</organism>
<dbReference type="Proteomes" id="UP000009359">
    <property type="component" value="Unassembled WGS sequence"/>
</dbReference>
<dbReference type="RefSeq" id="WP_005766090.1">
    <property type="nucleotide sequence ID" value="NZ_AMQK01000004.1"/>
</dbReference>
<proteinExistence type="predicted"/>
<dbReference type="EMBL" id="AMQK01000004">
    <property type="protein sequence ID" value="EKS45867.1"/>
    <property type="molecule type" value="Genomic_DNA"/>
</dbReference>
<keyword evidence="2" id="KW-1185">Reference proteome</keyword>
<gene>
    <name evidence="1" type="ORF">BbINS_01101</name>
</gene>
<evidence type="ECO:0000313" key="2">
    <source>
        <dbReference type="Proteomes" id="UP000009359"/>
    </source>
</evidence>
<dbReference type="GeneID" id="93058498"/>
<sequence>MMIFLRRRFRTRCGGRSACRGNCGGKAVGEKYGGEAVYGKNCRGKKPVAGGLGGEAIGIVSPLKGALEEGEGGLKGAQKGRDGSEAVEKKYGGEAICGKNCRGEEPVAGGFGGEAIGIVSPLKGALEEGEGGLKGAQKRRYGSEVVGKKYGGEAICGKNCRDEKPGAGGFGGEAIGIVSPLKGAPEKSEGGLKGPKGASDGGYSLHLTHEWPWEKIEPYQGSINAAMNKYAKRFPDDVCLQSVAQEIANGQTQLWLILKNETDFSAVSITKIETTHTGKKRVVLLDLAGEGGLDLVPLIQHLEDWARTLKADEMLTMGRIGWAKRLRRHGHTFNLIHYRKVFNR</sequence>
<evidence type="ECO:0000313" key="1">
    <source>
        <dbReference type="EMBL" id="EKS45867.1"/>
    </source>
</evidence>
<name>A0ABN0IH91_BARBA</name>
<accession>A0ABN0IH91</accession>